<dbReference type="PANTHER" id="PTHR43585">
    <property type="entry name" value="FUMIPYRROLE BIOSYNTHESIS PROTEIN C"/>
    <property type="match status" value="1"/>
</dbReference>
<evidence type="ECO:0000256" key="1">
    <source>
        <dbReference type="ARBA" id="ARBA00022598"/>
    </source>
</evidence>
<dbReference type="EMBL" id="CP039126">
    <property type="protein sequence ID" value="QMW77288.1"/>
    <property type="molecule type" value="Genomic_DNA"/>
</dbReference>
<dbReference type="PANTHER" id="PTHR43585:SF2">
    <property type="entry name" value="ATP-GRASP ENZYME FSQD"/>
    <property type="match status" value="1"/>
</dbReference>
<reference evidence="6 7" key="1">
    <citation type="submission" date="2019-04" db="EMBL/GenBank/DDBJ databases">
        <authorList>
            <person name="Schori C."/>
            <person name="Ahrens C."/>
        </authorList>
    </citation>
    <scope>NUCLEOTIDE SEQUENCE [LARGE SCALE GENOMIC DNA]</scope>
    <source>
        <strain evidence="6 7">DSM 2950</strain>
    </source>
</reference>
<gene>
    <name evidence="6" type="ORF">E5259_06605</name>
</gene>
<evidence type="ECO:0000313" key="6">
    <source>
        <dbReference type="EMBL" id="QMW77288.1"/>
    </source>
</evidence>
<evidence type="ECO:0000313" key="7">
    <source>
        <dbReference type="Proteomes" id="UP000515789"/>
    </source>
</evidence>
<dbReference type="SMART" id="SM01209">
    <property type="entry name" value="GARS_A"/>
    <property type="match status" value="1"/>
</dbReference>
<dbReference type="GO" id="GO:0046872">
    <property type="term" value="F:metal ion binding"/>
    <property type="evidence" value="ECO:0007669"/>
    <property type="project" value="InterPro"/>
</dbReference>
<dbReference type="PROSITE" id="PS50975">
    <property type="entry name" value="ATP_GRASP"/>
    <property type="match status" value="1"/>
</dbReference>
<dbReference type="AlphaFoldDB" id="A0A7G5MRP5"/>
<feature type="domain" description="ATP-grasp" evidence="5">
    <location>
        <begin position="135"/>
        <end position="324"/>
    </location>
</feature>
<accession>A0A7G5MRP5</accession>
<dbReference type="Gene3D" id="3.30.1490.20">
    <property type="entry name" value="ATP-grasp fold, A domain"/>
    <property type="match status" value="1"/>
</dbReference>
<dbReference type="GO" id="GO:0016874">
    <property type="term" value="F:ligase activity"/>
    <property type="evidence" value="ECO:0007669"/>
    <property type="project" value="UniProtKB-KW"/>
</dbReference>
<dbReference type="Gene3D" id="3.40.50.20">
    <property type="match status" value="1"/>
</dbReference>
<name>A0A7G5MRP5_9FIRM</name>
<protein>
    <submittedName>
        <fullName evidence="6">ATP-grasp domain-containing protein</fullName>
    </submittedName>
</protein>
<keyword evidence="2 4" id="KW-0547">Nucleotide-binding</keyword>
<sequence>MRRLQTDTAKGIVHDEKIFKERDMQMRRKAALVLAGGLPQIRLIKELQNRSYYVILADYTEHPIAEPFADKFYRESTLDVEAIRKIAVKEQVEMIITCCTDQALETAARLSGELDLPCYIGADTGLAVTNKQYMKEIFEKNGIPTARHMTVNSMEFHCGLSYPLVVKPADCNSSKGVVKVLNDSQLKKAVGDALKLSRTGTAVIEEFIEGNEVSVDLFVCGKKAKIICCSFSEKIRDRQKFVIYKGQYPARLKDSVMKQIEDAAQKITDVFHLNNCPMLIQLLQKQDHIYIVEFSARTGGCVKYHMIEAASGIDVIKLTVDAFEGKEVDVRPSFYPGVVVNEFIYCSEGVFDHMENVEECLDNGLLEAAFVLKNPGVEFEHVESSADRIAAITFVADSYEEYVKKHNQAISRIKVISADGRDIMRHDLLPELD</sequence>
<dbReference type="Gene3D" id="3.30.470.20">
    <property type="entry name" value="ATP-grasp fold, B domain"/>
    <property type="match status" value="1"/>
</dbReference>
<dbReference type="Pfam" id="PF13535">
    <property type="entry name" value="ATP-grasp_4"/>
    <property type="match status" value="1"/>
</dbReference>
<proteinExistence type="predicted"/>
<dbReference type="SUPFAM" id="SSF56059">
    <property type="entry name" value="Glutathione synthetase ATP-binding domain-like"/>
    <property type="match status" value="1"/>
</dbReference>
<dbReference type="InterPro" id="IPR052032">
    <property type="entry name" value="ATP-dep_AA_Ligase"/>
</dbReference>
<evidence type="ECO:0000259" key="5">
    <source>
        <dbReference type="PROSITE" id="PS50975"/>
    </source>
</evidence>
<organism evidence="6 7">
    <name type="scientific">Blautia producta</name>
    <dbReference type="NCBI Taxonomy" id="33035"/>
    <lineage>
        <taxon>Bacteria</taxon>
        <taxon>Bacillati</taxon>
        <taxon>Bacillota</taxon>
        <taxon>Clostridia</taxon>
        <taxon>Lachnospirales</taxon>
        <taxon>Lachnospiraceae</taxon>
        <taxon>Blautia</taxon>
    </lineage>
</organism>
<dbReference type="GO" id="GO:0005524">
    <property type="term" value="F:ATP binding"/>
    <property type="evidence" value="ECO:0007669"/>
    <property type="project" value="UniProtKB-UniRule"/>
</dbReference>
<dbReference type="InterPro" id="IPR011761">
    <property type="entry name" value="ATP-grasp"/>
</dbReference>
<evidence type="ECO:0000256" key="3">
    <source>
        <dbReference type="ARBA" id="ARBA00022840"/>
    </source>
</evidence>
<keyword evidence="3 4" id="KW-0067">ATP-binding</keyword>
<evidence type="ECO:0000256" key="2">
    <source>
        <dbReference type="ARBA" id="ARBA00022741"/>
    </source>
</evidence>
<dbReference type="InterPro" id="IPR013815">
    <property type="entry name" value="ATP_grasp_subdomain_1"/>
</dbReference>
<dbReference type="Proteomes" id="UP000515789">
    <property type="component" value="Chromosome"/>
</dbReference>
<evidence type="ECO:0000256" key="4">
    <source>
        <dbReference type="PROSITE-ProRule" id="PRU00409"/>
    </source>
</evidence>
<keyword evidence="1" id="KW-0436">Ligase</keyword>